<keyword evidence="3 10" id="KW-0812">Transmembrane</keyword>
<evidence type="ECO:0000313" key="11">
    <source>
        <dbReference type="Proteomes" id="UP001652642"/>
    </source>
</evidence>
<comment type="subcellular location">
    <subcellularLocation>
        <location evidence="1">Mitochondrion outer membrane</location>
        <topology evidence="1">Single-pass membrane protein</topology>
    </subcellularLocation>
</comment>
<dbReference type="InterPro" id="IPR023392">
    <property type="entry name" value="Tom20_dom_sf"/>
</dbReference>
<name>A0ABM5FC00_9SAUR</name>
<dbReference type="PIRSF" id="PIRSF037707">
    <property type="entry name" value="MAS20_rcpt"/>
    <property type="match status" value="1"/>
</dbReference>
<evidence type="ECO:0000256" key="5">
    <source>
        <dbReference type="ARBA" id="ARBA00022989"/>
    </source>
</evidence>
<dbReference type="PANTHER" id="PTHR12430">
    <property type="entry name" value="MITOCHONDRIAL IMPORT RECEPTOR SUBUNIT TOM20"/>
    <property type="match status" value="1"/>
</dbReference>
<keyword evidence="5 10" id="KW-1133">Transmembrane helix</keyword>
<dbReference type="Proteomes" id="UP001652642">
    <property type="component" value="Chromosome 1"/>
</dbReference>
<evidence type="ECO:0000256" key="1">
    <source>
        <dbReference type="ARBA" id="ARBA00004572"/>
    </source>
</evidence>
<protein>
    <submittedName>
        <fullName evidence="12">TOMM20-like protein 1</fullName>
    </submittedName>
</protein>
<dbReference type="Pfam" id="PF02064">
    <property type="entry name" value="MAS20"/>
    <property type="match status" value="1"/>
</dbReference>
<evidence type="ECO:0000256" key="7">
    <source>
        <dbReference type="ARBA" id="ARBA00023136"/>
    </source>
</evidence>
<comment type="similarity">
    <text evidence="2 8">Belongs to the Tom20 family.</text>
</comment>
<dbReference type="SUPFAM" id="SSF47157">
    <property type="entry name" value="Mitochondrial import receptor subunit Tom20"/>
    <property type="match status" value="1"/>
</dbReference>
<evidence type="ECO:0000256" key="8">
    <source>
        <dbReference type="PIRNR" id="PIRNR037707"/>
    </source>
</evidence>
<evidence type="ECO:0000256" key="3">
    <source>
        <dbReference type="ARBA" id="ARBA00022692"/>
    </source>
</evidence>
<evidence type="ECO:0000256" key="10">
    <source>
        <dbReference type="SAM" id="Phobius"/>
    </source>
</evidence>
<dbReference type="RefSeq" id="XP_072842935.1">
    <property type="nucleotide sequence ID" value="XM_072986834.1"/>
</dbReference>
<sequence>MEWGWWPAGREWLWLAAGTCGLAFLAYCLYFDRKRRGAPNFKRRLREKRRKEREKAKERESELSELKDTANLQDFFLQEIQVGEIWLAKGEPKKSIEHLINAISVCTHPRQLMQVLEQTLPPHVFEMLVRRIPYTMQQLETSLNEQD</sequence>
<dbReference type="PRINTS" id="PR01989">
    <property type="entry name" value="EUOM20RECPTR"/>
</dbReference>
<dbReference type="InterPro" id="IPR022422">
    <property type="entry name" value="MAS20_rcpt_metazoan"/>
</dbReference>
<keyword evidence="11" id="KW-1185">Reference proteome</keyword>
<evidence type="ECO:0000256" key="6">
    <source>
        <dbReference type="ARBA" id="ARBA00023128"/>
    </source>
</evidence>
<feature type="coiled-coil region" evidence="9">
    <location>
        <begin position="42"/>
        <end position="73"/>
    </location>
</feature>
<organism evidence="11 12">
    <name type="scientific">Pogona vitticeps</name>
    <name type="common">central bearded dragon</name>
    <dbReference type="NCBI Taxonomy" id="103695"/>
    <lineage>
        <taxon>Eukaryota</taxon>
        <taxon>Metazoa</taxon>
        <taxon>Chordata</taxon>
        <taxon>Craniata</taxon>
        <taxon>Vertebrata</taxon>
        <taxon>Euteleostomi</taxon>
        <taxon>Lepidosauria</taxon>
        <taxon>Squamata</taxon>
        <taxon>Bifurcata</taxon>
        <taxon>Unidentata</taxon>
        <taxon>Episquamata</taxon>
        <taxon>Toxicofera</taxon>
        <taxon>Iguania</taxon>
        <taxon>Acrodonta</taxon>
        <taxon>Agamidae</taxon>
        <taxon>Amphibolurinae</taxon>
        <taxon>Pogona</taxon>
    </lineage>
</organism>
<evidence type="ECO:0000256" key="4">
    <source>
        <dbReference type="ARBA" id="ARBA00022787"/>
    </source>
</evidence>
<proteinExistence type="inferred from homology"/>
<keyword evidence="4 8" id="KW-1000">Mitochondrion outer membrane</keyword>
<dbReference type="GeneID" id="110083774"/>
<keyword evidence="9" id="KW-0175">Coiled coil</keyword>
<gene>
    <name evidence="12" type="primary">TOMM20L</name>
</gene>
<evidence type="ECO:0000313" key="12">
    <source>
        <dbReference type="RefSeq" id="XP_072842935.1"/>
    </source>
</evidence>
<dbReference type="PANTHER" id="PTHR12430:SF1">
    <property type="entry name" value="TOMM20-LIKE PROTEIN 1"/>
    <property type="match status" value="1"/>
</dbReference>
<dbReference type="Gene3D" id="1.20.960.10">
    <property type="entry name" value="Mitochondrial outer membrane translocase complex, subunit Tom20 domain"/>
    <property type="match status" value="1"/>
</dbReference>
<reference evidence="11" key="1">
    <citation type="submission" date="2025-05" db="UniProtKB">
        <authorList>
            <consortium name="RefSeq"/>
        </authorList>
    </citation>
    <scope>NUCLEOTIDE SEQUENCE [LARGE SCALE GENOMIC DNA]</scope>
</reference>
<evidence type="ECO:0000256" key="2">
    <source>
        <dbReference type="ARBA" id="ARBA00005792"/>
    </source>
</evidence>
<dbReference type="InterPro" id="IPR002056">
    <property type="entry name" value="MAS20"/>
</dbReference>
<reference evidence="12" key="2">
    <citation type="submission" date="2025-08" db="UniProtKB">
        <authorList>
            <consortium name="RefSeq"/>
        </authorList>
    </citation>
    <scope>IDENTIFICATION</scope>
</reference>
<keyword evidence="6 8" id="KW-0496">Mitochondrion</keyword>
<feature type="transmembrane region" description="Helical" evidence="10">
    <location>
        <begin position="12"/>
        <end position="31"/>
    </location>
</feature>
<dbReference type="PRINTS" id="PR00351">
    <property type="entry name" value="OM20RECEPTOR"/>
</dbReference>
<keyword evidence="7 8" id="KW-0472">Membrane</keyword>
<evidence type="ECO:0000256" key="9">
    <source>
        <dbReference type="SAM" id="Coils"/>
    </source>
</evidence>
<accession>A0ABM5FC00</accession>